<dbReference type="InterPro" id="IPR001867">
    <property type="entry name" value="OmpR/PhoB-type_DNA-bd"/>
</dbReference>
<comment type="similarity">
    <text evidence="1">Belongs to the AfsR/DnrI/RedD regulatory family.</text>
</comment>
<dbReference type="SUPFAM" id="SSF46894">
    <property type="entry name" value="C-terminal effector domain of the bipartite response regulators"/>
    <property type="match status" value="1"/>
</dbReference>
<organism evidence="5 6">
    <name type="scientific">Actinoallomurus oryzae</name>
    <dbReference type="NCBI Taxonomy" id="502180"/>
    <lineage>
        <taxon>Bacteria</taxon>
        <taxon>Bacillati</taxon>
        <taxon>Actinomycetota</taxon>
        <taxon>Actinomycetes</taxon>
        <taxon>Streptosporangiales</taxon>
        <taxon>Thermomonosporaceae</taxon>
        <taxon>Actinoallomurus</taxon>
    </lineage>
</organism>
<evidence type="ECO:0000259" key="4">
    <source>
        <dbReference type="PROSITE" id="PS51755"/>
    </source>
</evidence>
<dbReference type="Gene3D" id="1.10.10.10">
    <property type="entry name" value="Winged helix-like DNA-binding domain superfamily/Winged helix DNA-binding domain"/>
    <property type="match status" value="1"/>
</dbReference>
<evidence type="ECO:0000313" key="5">
    <source>
        <dbReference type="EMBL" id="GAA4482174.1"/>
    </source>
</evidence>
<dbReference type="Pfam" id="PF00486">
    <property type="entry name" value="Trans_reg_C"/>
    <property type="match status" value="1"/>
</dbReference>
<dbReference type="InterPro" id="IPR011990">
    <property type="entry name" value="TPR-like_helical_dom_sf"/>
</dbReference>
<evidence type="ECO:0000256" key="2">
    <source>
        <dbReference type="ARBA" id="ARBA00023125"/>
    </source>
</evidence>
<dbReference type="PRINTS" id="PR00364">
    <property type="entry name" value="DISEASERSIST"/>
</dbReference>
<gene>
    <name evidence="5" type="ORF">GCM10023191_002100</name>
</gene>
<dbReference type="InterPro" id="IPR049945">
    <property type="entry name" value="AAA_22"/>
</dbReference>
<dbReference type="SMART" id="SM01043">
    <property type="entry name" value="BTAD"/>
    <property type="match status" value="1"/>
</dbReference>
<dbReference type="PROSITE" id="PS51755">
    <property type="entry name" value="OMPR_PHOB"/>
    <property type="match status" value="1"/>
</dbReference>
<dbReference type="InterPro" id="IPR016032">
    <property type="entry name" value="Sig_transdc_resp-reg_C-effctor"/>
</dbReference>
<reference evidence="6" key="1">
    <citation type="journal article" date="2019" name="Int. J. Syst. Evol. Microbiol.">
        <title>The Global Catalogue of Microorganisms (GCM) 10K type strain sequencing project: providing services to taxonomists for standard genome sequencing and annotation.</title>
        <authorList>
            <consortium name="The Broad Institute Genomics Platform"/>
            <consortium name="The Broad Institute Genome Sequencing Center for Infectious Disease"/>
            <person name="Wu L."/>
            <person name="Ma J."/>
        </authorList>
    </citation>
    <scope>NUCLEOTIDE SEQUENCE [LARGE SCALE GENOMIC DNA]</scope>
    <source>
        <strain evidence="6">JCM 17933</strain>
    </source>
</reference>
<comment type="caution">
    <text evidence="5">The sequence shown here is derived from an EMBL/GenBank/DDBJ whole genome shotgun (WGS) entry which is preliminary data.</text>
</comment>
<dbReference type="Pfam" id="PF13401">
    <property type="entry name" value="AAA_22"/>
    <property type="match status" value="1"/>
</dbReference>
<keyword evidence="2 3" id="KW-0238">DNA-binding</keyword>
<proteinExistence type="inferred from homology"/>
<dbReference type="Pfam" id="PF03704">
    <property type="entry name" value="BTAD"/>
    <property type="match status" value="1"/>
</dbReference>
<dbReference type="Proteomes" id="UP001500503">
    <property type="component" value="Unassembled WGS sequence"/>
</dbReference>
<dbReference type="InterPro" id="IPR027417">
    <property type="entry name" value="P-loop_NTPase"/>
</dbReference>
<dbReference type="PANTHER" id="PTHR47691">
    <property type="entry name" value="REGULATOR-RELATED"/>
    <property type="match status" value="1"/>
</dbReference>
<dbReference type="Gene3D" id="3.40.50.300">
    <property type="entry name" value="P-loop containing nucleotide triphosphate hydrolases"/>
    <property type="match status" value="1"/>
</dbReference>
<accession>A0ABP8P8L0</accession>
<evidence type="ECO:0000256" key="3">
    <source>
        <dbReference type="PROSITE-ProRule" id="PRU01091"/>
    </source>
</evidence>
<dbReference type="PANTHER" id="PTHR47691:SF3">
    <property type="entry name" value="HTH-TYPE TRANSCRIPTIONAL REGULATOR RV0890C-RELATED"/>
    <property type="match status" value="1"/>
</dbReference>
<sequence length="1058" mass="113566">MRIGLLGPLEVADAAGRPVEVGGARLRTLLILLALDAGRVVTAERLVDGIWGDTPPSGAANALQSLISRLRRTVPELVIESHPSGYRLVLDGADVADGAVDVVEFDRLAARGQALLADDPAGAADAFAEALRLWRGPALADVADADFARGHVSRLTERHLGVVEDHIEARLRLGRADVAELEALVAAHPLRERLRARYMRALSAAGRQADALATFEDARRTLAEELGVDPSEELREAHLDVLRGAPAGPRPAARTNLRARLTSFIGREKEIGRVAALLGDNRLVTLTGPGGAGKTRLAVESAERLAERVPGGVWLVELAPVGDAAEVPHALLGALGVRERALIGTMRGTAPAPADPVERLVAALSGERLLIVLDNCEHLIDACARLADRILADCPGVRVLATSREALGITGETLCPVPPLAFPDTAAGDVLDYPAVRLLAERGAAVRPGFTVDADLDAALAVCRRLDGMPLAIELAAARLRTMTLTQIAGRLDDRFRLLTGGSRTALPRHQTLRAVVDWSWDLLDEPEQVLLRRMSVFAGGAPLESVEEVCGDDVLDALIGLVEKSLVIVDGAGRYRMLETIRAYSAGRLSQAGEARRVRRAHAHHFLELAETAEPFLRTRDQLEWLRRLDAEYDNLQSALRWAIDVHDTALAVRYVAALGWYWFLRGQRTDGEELAAEAVALPGEGPSHARALASVYWLLGAFGNTELDASDRAALRDRLRAVVEASRRLDPGRLHPVLRAAPAILRFAEDRSEDATAEMEVLLTARDPWLRAAGHMMRGHGLINLGEVDDVEATFLTALEGFRALGERWGLSMALTGLAEVALWKGETVAAKNHVEEALRHTIELGSHDGASFLRIRLAQAYSAAGDDDRARAELDAAIRGARGRSTPEDLAFVRFTLGEFALREGDLPTARDHLKTAVDHHREGGPPQFGAMINSQLGLLHAREGDTDAALARHAEALRLAAAAYDAPIIGQALVGFADLAARTGEPERAATLLGAAVAVRGIEDRSLADPPRIERAVREAIGDTRFAAAYARGRAMDRASACAYADEEAAGSRA</sequence>
<protein>
    <submittedName>
        <fullName evidence="5">BTAD domain-containing putative transcriptional regulator</fullName>
    </submittedName>
</protein>
<keyword evidence="6" id="KW-1185">Reference proteome</keyword>
<dbReference type="SUPFAM" id="SSF48452">
    <property type="entry name" value="TPR-like"/>
    <property type="match status" value="3"/>
</dbReference>
<dbReference type="CDD" id="cd15831">
    <property type="entry name" value="BTAD"/>
    <property type="match status" value="1"/>
</dbReference>
<dbReference type="Pfam" id="PF25872">
    <property type="entry name" value="HTH_77"/>
    <property type="match status" value="1"/>
</dbReference>
<evidence type="ECO:0000256" key="1">
    <source>
        <dbReference type="ARBA" id="ARBA00005820"/>
    </source>
</evidence>
<dbReference type="SUPFAM" id="SSF52540">
    <property type="entry name" value="P-loop containing nucleoside triphosphate hydrolases"/>
    <property type="match status" value="1"/>
</dbReference>
<evidence type="ECO:0000313" key="6">
    <source>
        <dbReference type="Proteomes" id="UP001500503"/>
    </source>
</evidence>
<feature type="domain" description="OmpR/PhoB-type" evidence="4">
    <location>
        <begin position="1"/>
        <end position="90"/>
    </location>
</feature>
<dbReference type="SMART" id="SM00862">
    <property type="entry name" value="Trans_reg_C"/>
    <property type="match status" value="1"/>
</dbReference>
<dbReference type="EMBL" id="BAABHF010000006">
    <property type="protein sequence ID" value="GAA4482174.1"/>
    <property type="molecule type" value="Genomic_DNA"/>
</dbReference>
<feature type="DNA-binding region" description="OmpR/PhoB-type" evidence="3">
    <location>
        <begin position="1"/>
        <end position="90"/>
    </location>
</feature>
<dbReference type="InterPro" id="IPR005158">
    <property type="entry name" value="BTAD"/>
</dbReference>
<dbReference type="InterPro" id="IPR058852">
    <property type="entry name" value="HTH_77"/>
</dbReference>
<dbReference type="Gene3D" id="1.25.40.10">
    <property type="entry name" value="Tetratricopeptide repeat domain"/>
    <property type="match status" value="2"/>
</dbReference>
<dbReference type="InterPro" id="IPR036388">
    <property type="entry name" value="WH-like_DNA-bd_sf"/>
</dbReference>
<name>A0ABP8P8L0_9ACTN</name>